<dbReference type="Pfam" id="PF13419">
    <property type="entry name" value="HAD_2"/>
    <property type="match status" value="1"/>
</dbReference>
<dbReference type="GO" id="GO:0046872">
    <property type="term" value="F:metal ion binding"/>
    <property type="evidence" value="ECO:0007669"/>
    <property type="project" value="UniProtKB-KW"/>
</dbReference>
<name>A0A378LD06_9GAMM</name>
<keyword evidence="7" id="KW-1185">Reference proteome</keyword>
<evidence type="ECO:0000313" key="8">
    <source>
        <dbReference type="Proteomes" id="UP000255110"/>
    </source>
</evidence>
<dbReference type="STRING" id="460.Lstg_2400"/>
<keyword evidence="6" id="KW-0378">Hydrolase</keyword>
<dbReference type="SFLD" id="SFLDG01135">
    <property type="entry name" value="C1.5.6:_HAD__Beta-PGM__Phospha"/>
    <property type="match status" value="1"/>
</dbReference>
<comment type="cofactor">
    <cofactor evidence="1">
        <name>Mg(2+)</name>
        <dbReference type="ChEBI" id="CHEBI:18420"/>
    </cofactor>
</comment>
<dbReference type="NCBIfam" id="TIGR01509">
    <property type="entry name" value="HAD-SF-IA-v3"/>
    <property type="match status" value="1"/>
</dbReference>
<dbReference type="InterPro" id="IPR051600">
    <property type="entry name" value="Beta-PGM-like"/>
</dbReference>
<dbReference type="EMBL" id="LNYZ01000020">
    <property type="protein sequence ID" value="KTD75721.1"/>
    <property type="molecule type" value="Genomic_DNA"/>
</dbReference>
<dbReference type="InterPro" id="IPR036412">
    <property type="entry name" value="HAD-like_sf"/>
</dbReference>
<dbReference type="PANTHER" id="PTHR46193">
    <property type="entry name" value="6-PHOSPHOGLUCONATE PHOSPHATASE"/>
    <property type="match status" value="1"/>
</dbReference>
<dbReference type="InterPro" id="IPR041492">
    <property type="entry name" value="HAD_2"/>
</dbReference>
<dbReference type="Gene3D" id="1.10.150.240">
    <property type="entry name" value="Putative phosphatase, domain 2"/>
    <property type="match status" value="1"/>
</dbReference>
<evidence type="ECO:0000313" key="7">
    <source>
        <dbReference type="Proteomes" id="UP000054820"/>
    </source>
</evidence>
<dbReference type="Proteomes" id="UP000054820">
    <property type="component" value="Unassembled WGS sequence"/>
</dbReference>
<sequence length="237" mass="26550">MIKWLRGSGLIKVNLDMMLDAIIFDFDGVILDSEPIHYEAYCLVLKPLGIAISYAEYMEKYLGLSDKDAFPKLLHHKGLSYSEAEVQRLMQQKTAIYTNIISTSDSLPLIVDFDQFLFKIAPKVKKIAICSGSSRGEITTVLSKVRQGKLHAYFDTIVTAEDVQVGKPSPEGYLLTAKRLDVAPERCLVIEDTPYGVKAAKAAGMQVIGLMTTYDRHHFLTADKVITGYRQLLARVW</sequence>
<proteinExistence type="inferred from homology"/>
<dbReference type="Proteomes" id="UP000255110">
    <property type="component" value="Unassembled WGS sequence"/>
</dbReference>
<dbReference type="PANTHER" id="PTHR46193:SF21">
    <property type="entry name" value="SLL1138 PROTEIN"/>
    <property type="match status" value="1"/>
</dbReference>
<reference evidence="5 7" key="1">
    <citation type="submission" date="2015-11" db="EMBL/GenBank/DDBJ databases">
        <title>Genomic analysis of 38 Legionella species identifies large and diverse effector repertoires.</title>
        <authorList>
            <person name="Burstein D."/>
            <person name="Amaro F."/>
            <person name="Zusman T."/>
            <person name="Lifshitz Z."/>
            <person name="Cohen O."/>
            <person name="Gilbert J.A."/>
            <person name="Pupko T."/>
            <person name="Shuman H.A."/>
            <person name="Segal G."/>
        </authorList>
    </citation>
    <scope>NUCLEOTIDE SEQUENCE [LARGE SCALE GENOMIC DNA]</scope>
    <source>
        <strain evidence="5 7">SC-18-C9</strain>
    </source>
</reference>
<gene>
    <name evidence="5" type="ORF">Lstg_2400</name>
    <name evidence="6" type="ORF">NCTC11991_02378</name>
</gene>
<dbReference type="PRINTS" id="PR00413">
    <property type="entry name" value="HADHALOGNASE"/>
</dbReference>
<accession>A0A378LD06</accession>
<dbReference type="InterPro" id="IPR023198">
    <property type="entry name" value="PGP-like_dom2"/>
</dbReference>
<dbReference type="EC" id="3.1.3.-" evidence="6"/>
<keyword evidence="4" id="KW-0460">Magnesium</keyword>
<comment type="similarity">
    <text evidence="2">Belongs to the HAD-like hydrolase superfamily. CbbY/CbbZ/Gph/YieH family.</text>
</comment>
<dbReference type="InterPro" id="IPR023214">
    <property type="entry name" value="HAD_sf"/>
</dbReference>
<dbReference type="GO" id="GO:0016787">
    <property type="term" value="F:hydrolase activity"/>
    <property type="evidence" value="ECO:0007669"/>
    <property type="project" value="UniProtKB-KW"/>
</dbReference>
<dbReference type="SFLD" id="SFLDG01129">
    <property type="entry name" value="C1.5:_HAD__Beta-PGM__Phosphata"/>
    <property type="match status" value="1"/>
</dbReference>
<evidence type="ECO:0000256" key="4">
    <source>
        <dbReference type="ARBA" id="ARBA00022842"/>
    </source>
</evidence>
<dbReference type="SFLD" id="SFLDS00003">
    <property type="entry name" value="Haloacid_Dehalogenase"/>
    <property type="match status" value="1"/>
</dbReference>
<dbReference type="InterPro" id="IPR006439">
    <property type="entry name" value="HAD-SF_hydro_IA"/>
</dbReference>
<organism evidence="6 8">
    <name type="scientific">Legionella steigerwaltii</name>
    <dbReference type="NCBI Taxonomy" id="460"/>
    <lineage>
        <taxon>Bacteria</taxon>
        <taxon>Pseudomonadati</taxon>
        <taxon>Pseudomonadota</taxon>
        <taxon>Gammaproteobacteria</taxon>
        <taxon>Legionellales</taxon>
        <taxon>Legionellaceae</taxon>
        <taxon>Legionella</taxon>
    </lineage>
</organism>
<evidence type="ECO:0000256" key="2">
    <source>
        <dbReference type="ARBA" id="ARBA00006171"/>
    </source>
</evidence>
<evidence type="ECO:0000256" key="3">
    <source>
        <dbReference type="ARBA" id="ARBA00022723"/>
    </source>
</evidence>
<keyword evidence="3" id="KW-0479">Metal-binding</keyword>
<dbReference type="EMBL" id="UGOY01000001">
    <property type="protein sequence ID" value="STY23768.1"/>
    <property type="molecule type" value="Genomic_DNA"/>
</dbReference>
<dbReference type="Gene3D" id="3.40.50.1000">
    <property type="entry name" value="HAD superfamily/HAD-like"/>
    <property type="match status" value="1"/>
</dbReference>
<reference evidence="6 8" key="2">
    <citation type="submission" date="2018-06" db="EMBL/GenBank/DDBJ databases">
        <authorList>
            <consortium name="Pathogen Informatics"/>
            <person name="Doyle S."/>
        </authorList>
    </citation>
    <scope>NUCLEOTIDE SEQUENCE [LARGE SCALE GENOMIC DNA]</scope>
    <source>
        <strain evidence="6 8">NCTC11991</strain>
    </source>
</reference>
<evidence type="ECO:0000313" key="5">
    <source>
        <dbReference type="EMBL" id="KTD75721.1"/>
    </source>
</evidence>
<protein>
    <submittedName>
        <fullName evidence="6">HAD-superfamily hydrolase</fullName>
        <ecNumber evidence="6">3.1.3.-</ecNumber>
    </submittedName>
</protein>
<evidence type="ECO:0000256" key="1">
    <source>
        <dbReference type="ARBA" id="ARBA00001946"/>
    </source>
</evidence>
<evidence type="ECO:0000313" key="6">
    <source>
        <dbReference type="EMBL" id="STY23768.1"/>
    </source>
</evidence>
<dbReference type="SUPFAM" id="SSF56784">
    <property type="entry name" value="HAD-like"/>
    <property type="match status" value="1"/>
</dbReference>
<dbReference type="AlphaFoldDB" id="A0A378LD06"/>
<dbReference type="NCBIfam" id="TIGR01549">
    <property type="entry name" value="HAD-SF-IA-v1"/>
    <property type="match status" value="1"/>
</dbReference>